<organism evidence="5 6">
    <name type="scientific">Georgenia wutianyii</name>
    <dbReference type="NCBI Taxonomy" id="2585135"/>
    <lineage>
        <taxon>Bacteria</taxon>
        <taxon>Bacillati</taxon>
        <taxon>Actinomycetota</taxon>
        <taxon>Actinomycetes</taxon>
        <taxon>Micrococcales</taxon>
        <taxon>Bogoriellaceae</taxon>
        <taxon>Georgenia</taxon>
    </lineage>
</organism>
<protein>
    <submittedName>
        <fullName evidence="5">LysM peptidoglycan-binding domain-containing protein</fullName>
    </submittedName>
</protein>
<dbReference type="InterPro" id="IPR023346">
    <property type="entry name" value="Lysozyme-like_dom_sf"/>
</dbReference>
<feature type="compositionally biased region" description="Polar residues" evidence="2">
    <location>
        <begin position="251"/>
        <end position="265"/>
    </location>
</feature>
<dbReference type="Proteomes" id="UP000313948">
    <property type="component" value="Chromosome"/>
</dbReference>
<feature type="domain" description="LysM" evidence="4">
    <location>
        <begin position="191"/>
        <end position="235"/>
    </location>
</feature>
<feature type="chain" id="PRO_5046247638" evidence="3">
    <location>
        <begin position="37"/>
        <end position="483"/>
    </location>
</feature>
<keyword evidence="3" id="KW-0732">Signal</keyword>
<dbReference type="PANTHER" id="PTHR33734:SF22">
    <property type="entry name" value="MEMBRANE-BOUND LYTIC MUREIN TRANSGLYCOSYLASE D"/>
    <property type="match status" value="1"/>
</dbReference>
<dbReference type="EMBL" id="CP040899">
    <property type="protein sequence ID" value="QDB79456.1"/>
    <property type="molecule type" value="Genomic_DNA"/>
</dbReference>
<dbReference type="CDD" id="cd00118">
    <property type="entry name" value="LysM"/>
    <property type="match status" value="4"/>
</dbReference>
<dbReference type="InterPro" id="IPR000189">
    <property type="entry name" value="Transglyc_AS"/>
</dbReference>
<evidence type="ECO:0000259" key="4">
    <source>
        <dbReference type="PROSITE" id="PS51782"/>
    </source>
</evidence>
<dbReference type="PROSITE" id="PS51782">
    <property type="entry name" value="LYSM"/>
    <property type="match status" value="4"/>
</dbReference>
<dbReference type="SUPFAM" id="SSF54106">
    <property type="entry name" value="LysM domain"/>
    <property type="match status" value="4"/>
</dbReference>
<sequence>MKAHTRTRAPRSVGRTGVSLALAATTIAAMTVPAGAAGLSHPTQTVGATALATVPTAPQRVAATYQVRPGDTVGAIALRTGTTVSAIVAANNLRSDALIKIGQILRLPSGAQAAAPTRTPASAATTHTVAAGDTVSGLAKRYGTTVEAIVSANRLDHRALIIIGQRLTVPGAAVVPATPAPAAPASTTTAHTHVVQAGDTVSGLAKRYGTTVSRIVSANGLSNAGLIYVGQRLTVSGSGAAPAAPAPTTTQVSNPVSSTPASSAAGTHVVRSGETVSGIAQRYGTTVAAIISANRLGNAGLIQIGQRLTIPGASASGGGSSQQLVGDTFLGRTYASNVVSAANTNKATLLSMSVPSRDQMRAMVRETAVRMGVDPALALAIAQQESGFDARAVSPANAVGVMQVIPSSGEWASTLVGRRLNLLDPQDNVTAGVAILRQLVRAADNLDQAVAGYYQGLAGVKRNGMYPDTRNYVAGIRTLMRQF</sequence>
<accession>A0ABX5VLU1</accession>
<feature type="domain" description="LysM" evidence="4">
    <location>
        <begin position="125"/>
        <end position="169"/>
    </location>
</feature>
<dbReference type="SUPFAM" id="SSF53955">
    <property type="entry name" value="Lysozyme-like"/>
    <property type="match status" value="1"/>
</dbReference>
<keyword evidence="6" id="KW-1185">Reference proteome</keyword>
<reference evidence="5 6" key="1">
    <citation type="submission" date="2019-05" db="EMBL/GenBank/DDBJ databases">
        <title>Georgenia *** sp. nov., and Georgenia *** sp. nov., isolated from the intestinal contents of plateau pika (Ochotona curzoniae) in the Qinghai-Tibet plateau of China.</title>
        <authorList>
            <person name="Tian Z."/>
        </authorList>
    </citation>
    <scope>NUCLEOTIDE SEQUENCE [LARGE SCALE GENOMIC DNA]</scope>
    <source>
        <strain evidence="5 6">Z294</strain>
    </source>
</reference>
<name>A0ABX5VLU1_9MICO</name>
<dbReference type="SMART" id="SM00257">
    <property type="entry name" value="LysM"/>
    <property type="match status" value="4"/>
</dbReference>
<evidence type="ECO:0000256" key="3">
    <source>
        <dbReference type="SAM" id="SignalP"/>
    </source>
</evidence>
<proteinExistence type="inferred from homology"/>
<evidence type="ECO:0000256" key="1">
    <source>
        <dbReference type="ARBA" id="ARBA00007734"/>
    </source>
</evidence>
<dbReference type="InterPro" id="IPR008258">
    <property type="entry name" value="Transglycosylase_SLT_dom_1"/>
</dbReference>
<feature type="signal peptide" evidence="3">
    <location>
        <begin position="1"/>
        <end position="36"/>
    </location>
</feature>
<dbReference type="Pfam" id="PF01476">
    <property type="entry name" value="LysM"/>
    <property type="match status" value="4"/>
</dbReference>
<feature type="region of interest" description="Disordered" evidence="2">
    <location>
        <begin position="239"/>
        <end position="269"/>
    </location>
</feature>
<evidence type="ECO:0000313" key="5">
    <source>
        <dbReference type="EMBL" id="QDB79456.1"/>
    </source>
</evidence>
<evidence type="ECO:0000313" key="6">
    <source>
        <dbReference type="Proteomes" id="UP000313948"/>
    </source>
</evidence>
<feature type="domain" description="LysM" evidence="4">
    <location>
        <begin position="63"/>
        <end position="107"/>
    </location>
</feature>
<evidence type="ECO:0000256" key="2">
    <source>
        <dbReference type="SAM" id="MobiDB-lite"/>
    </source>
</evidence>
<dbReference type="InterPro" id="IPR018392">
    <property type="entry name" value="LysM"/>
</dbReference>
<dbReference type="RefSeq" id="WP_139948515.1">
    <property type="nucleotide sequence ID" value="NZ_CP040899.1"/>
</dbReference>
<dbReference type="PANTHER" id="PTHR33734">
    <property type="entry name" value="LYSM DOMAIN-CONTAINING GPI-ANCHORED PROTEIN 2"/>
    <property type="match status" value="1"/>
</dbReference>
<feature type="compositionally biased region" description="Low complexity" evidence="2">
    <location>
        <begin position="240"/>
        <end position="250"/>
    </location>
</feature>
<gene>
    <name evidence="5" type="ORF">FE251_08785</name>
</gene>
<dbReference type="InterPro" id="IPR036779">
    <property type="entry name" value="LysM_dom_sf"/>
</dbReference>
<dbReference type="Pfam" id="PF01464">
    <property type="entry name" value="SLT"/>
    <property type="match status" value="1"/>
</dbReference>
<feature type="domain" description="LysM" evidence="4">
    <location>
        <begin position="266"/>
        <end position="310"/>
    </location>
</feature>
<dbReference type="PROSITE" id="PS00922">
    <property type="entry name" value="TRANSGLYCOSYLASE"/>
    <property type="match status" value="1"/>
</dbReference>
<dbReference type="CDD" id="cd00254">
    <property type="entry name" value="LT-like"/>
    <property type="match status" value="1"/>
</dbReference>
<dbReference type="Gene3D" id="1.10.530.10">
    <property type="match status" value="1"/>
</dbReference>
<dbReference type="Gene3D" id="3.10.350.10">
    <property type="entry name" value="LysM domain"/>
    <property type="match status" value="4"/>
</dbReference>
<comment type="similarity">
    <text evidence="1">Belongs to the transglycosylase Slt family.</text>
</comment>